<dbReference type="OrthoDB" id="101761at2157"/>
<name>Q5JES7_THEKO</name>
<dbReference type="RefSeq" id="WP_011250857.1">
    <property type="nucleotide sequence ID" value="NC_006624.1"/>
</dbReference>
<accession>Q5JES7</accession>
<dbReference type="KEGG" id="tko:TK1906"/>
<sequence>MRRKVKALLLLFFLLPVVPLKVSYLRLTYYDYKYTTPIQEGKLPNEVLDSSLNGNSDCPVEVKNGLILLMKNEDVIKSIQVNLSRDFSGEGQCLIHNETLYVAVVGERGIVGIEGLYKDIDIVYHLQNRYVWAFDLGSGKVDWYYHEIKGCRTGGGCYPFDPQVKLQNGKLYVSFSPYEGRTLVFNPYSEKK</sequence>
<keyword evidence="2" id="KW-1185">Reference proteome</keyword>
<proteinExistence type="predicted"/>
<organism evidence="1 2">
    <name type="scientific">Thermococcus kodakarensis (strain ATCC BAA-918 / JCM 12380 / KOD1)</name>
    <name type="common">Pyrococcus kodakaraensis (strain KOD1)</name>
    <dbReference type="NCBI Taxonomy" id="69014"/>
    <lineage>
        <taxon>Archaea</taxon>
        <taxon>Methanobacteriati</taxon>
        <taxon>Methanobacteriota</taxon>
        <taxon>Thermococci</taxon>
        <taxon>Thermococcales</taxon>
        <taxon>Thermococcaceae</taxon>
        <taxon>Thermococcus</taxon>
    </lineage>
</organism>
<evidence type="ECO:0000313" key="1">
    <source>
        <dbReference type="EMBL" id="BAD86095.1"/>
    </source>
</evidence>
<dbReference type="GeneID" id="78448437"/>
<dbReference type="HOGENOM" id="CLU_1412429_0_0_2"/>
<gene>
    <name evidence="1" type="ordered locus">TK1906</name>
</gene>
<dbReference type="InParanoid" id="Q5JES7"/>
<dbReference type="EnsemblBacteria" id="BAD86095">
    <property type="protein sequence ID" value="BAD86095"/>
    <property type="gene ID" value="TK1906"/>
</dbReference>
<dbReference type="Proteomes" id="UP000000536">
    <property type="component" value="Chromosome"/>
</dbReference>
<dbReference type="EMBL" id="AP006878">
    <property type="protein sequence ID" value="BAD86095.1"/>
    <property type="molecule type" value="Genomic_DNA"/>
</dbReference>
<evidence type="ECO:0000313" key="2">
    <source>
        <dbReference type="Proteomes" id="UP000000536"/>
    </source>
</evidence>
<dbReference type="AlphaFoldDB" id="Q5JES7"/>
<protein>
    <submittedName>
        <fullName evidence="1">Uncharacterized protein</fullName>
    </submittedName>
</protein>
<reference evidence="1 2" key="1">
    <citation type="journal article" date="2005" name="Genome Res.">
        <title>Complete genome sequence of the hyperthermophilic archaeon Thermococcus kodakaraensis KOD1 and comparison with Pyrococcus genomes.</title>
        <authorList>
            <person name="Fukui T."/>
            <person name="Atomi H."/>
            <person name="Kanai T."/>
            <person name="Matsumi R."/>
            <person name="Fujiwara S."/>
            <person name="Imanaka T."/>
        </authorList>
    </citation>
    <scope>NUCLEOTIDE SEQUENCE [LARGE SCALE GENOMIC DNA]</scope>
    <source>
        <strain evidence="2">ATCC BAA-918 / JCM 12380 / KOD1</strain>
    </source>
</reference>